<dbReference type="KEGG" id="shu:SHYC_05830"/>
<organism evidence="1 2">
    <name type="scientific">Staphylococcus hyicus</name>
    <dbReference type="NCBI Taxonomy" id="1284"/>
    <lineage>
        <taxon>Bacteria</taxon>
        <taxon>Bacillati</taxon>
        <taxon>Bacillota</taxon>
        <taxon>Bacilli</taxon>
        <taxon>Bacillales</taxon>
        <taxon>Staphylococcaceae</taxon>
        <taxon>Staphylococcus</taxon>
    </lineage>
</organism>
<dbReference type="STRING" id="1284.SHYC_05830"/>
<dbReference type="HOGENOM" id="CLU_079190_1_0_9"/>
<dbReference type="Gene3D" id="3.40.50.150">
    <property type="entry name" value="Vaccinia Virus protein VP39"/>
    <property type="match status" value="1"/>
</dbReference>
<dbReference type="AlphaFoldDB" id="A0A0A8HPJ4"/>
<protein>
    <submittedName>
        <fullName evidence="1">Methyltransferase domain-containing protein</fullName>
    </submittedName>
</protein>
<dbReference type="Pfam" id="PF06962">
    <property type="entry name" value="rRNA_methylase"/>
    <property type="match status" value="1"/>
</dbReference>
<evidence type="ECO:0000313" key="1">
    <source>
        <dbReference type="EMBL" id="RIO47501.1"/>
    </source>
</evidence>
<keyword evidence="1" id="KW-0808">Transferase</keyword>
<dbReference type="InterPro" id="IPR010719">
    <property type="entry name" value="MnmM_MeTrfase"/>
</dbReference>
<sequence length="187" mass="21162">MIVQRILPFAKSLIKSHVRDDSIVIDGTCGNGHDTEFLAQTVPNGHVYACDIQLQAIEQTRQKVQSYSNVTVIHTGHENITQYIDTTHRSTIDAALFNLGYLPKGDKTIVTNAPNTIKAFESIFECLRPEGIIVLAIYPGHPEGYEESQLLNAYFEQLNQQQAHVIKYEFINQQNHPPYIIGIEKRK</sequence>
<comment type="caution">
    <text evidence="1">The sequence shown here is derived from an EMBL/GenBank/DDBJ whole genome shotgun (WGS) entry which is preliminary data.</text>
</comment>
<dbReference type="CDD" id="cd02440">
    <property type="entry name" value="AdoMet_MTases"/>
    <property type="match status" value="1"/>
</dbReference>
<reference evidence="1 2" key="1">
    <citation type="journal article" date="2016" name="Front. Microbiol.">
        <title>Comprehensive Phylogenetic Analysis of Bovine Non-aureus Staphylococci Species Based on Whole-Genome Sequencing.</title>
        <authorList>
            <person name="Naushad S."/>
            <person name="Barkema H.W."/>
            <person name="Luby C."/>
            <person name="Condas L.A."/>
            <person name="Nobrega D.B."/>
            <person name="Carson D.A."/>
            <person name="De Buck J."/>
        </authorList>
    </citation>
    <scope>NUCLEOTIDE SEQUENCE [LARGE SCALE GENOMIC DNA]</scope>
    <source>
        <strain evidence="1 2">SNUC 5959</strain>
    </source>
</reference>
<gene>
    <name evidence="1" type="ORF">BUZ57_01660</name>
</gene>
<proteinExistence type="predicted"/>
<dbReference type="PANTHER" id="PTHR35276:SF1">
    <property type="entry name" value="TRNA (MNM(5)S(2)U34)-METHYLTRANSFERASE, CHLOROPLASTIC"/>
    <property type="match status" value="1"/>
</dbReference>
<dbReference type="InterPro" id="IPR029063">
    <property type="entry name" value="SAM-dependent_MTases_sf"/>
</dbReference>
<dbReference type="SUPFAM" id="SSF53335">
    <property type="entry name" value="S-adenosyl-L-methionine-dependent methyltransferases"/>
    <property type="match status" value="1"/>
</dbReference>
<dbReference type="GO" id="GO:0032259">
    <property type="term" value="P:methylation"/>
    <property type="evidence" value="ECO:0007669"/>
    <property type="project" value="UniProtKB-KW"/>
</dbReference>
<evidence type="ECO:0000313" key="2">
    <source>
        <dbReference type="Proteomes" id="UP000285625"/>
    </source>
</evidence>
<dbReference type="GO" id="GO:0008168">
    <property type="term" value="F:methyltransferase activity"/>
    <property type="evidence" value="ECO:0007669"/>
    <property type="project" value="UniProtKB-KW"/>
</dbReference>
<dbReference type="Proteomes" id="UP000285625">
    <property type="component" value="Unassembled WGS sequence"/>
</dbReference>
<dbReference type="PANTHER" id="PTHR35276">
    <property type="entry name" value="S-ADENOSYL-L-METHIONINE-DEPENDENT METHYLTRANSFERASES SUPERFAMILY PROTEIN"/>
    <property type="match status" value="1"/>
</dbReference>
<dbReference type="GeneID" id="41072960"/>
<name>A0A0A8HPJ4_STAHY</name>
<keyword evidence="1" id="KW-0489">Methyltransferase</keyword>
<dbReference type="EMBL" id="QXVO01000003">
    <property type="protein sequence ID" value="RIO47501.1"/>
    <property type="molecule type" value="Genomic_DNA"/>
</dbReference>
<accession>A0A0A8HPJ4</accession>
<dbReference type="RefSeq" id="WP_039645196.1">
    <property type="nucleotide sequence ID" value="NZ_CP008747.1"/>
</dbReference>